<dbReference type="InterPro" id="IPR036875">
    <property type="entry name" value="Znf_CCHC_sf"/>
</dbReference>
<evidence type="ECO:0000256" key="1">
    <source>
        <dbReference type="ARBA" id="ARBA00022664"/>
    </source>
</evidence>
<sequence>MSTNINSLIASIIKLNGSNYYDWKFAMQMILRRAGCWHVVSGKLLRPDDDPKKAAIWDSLSEDGLTAIGLAVEQSETAHIRECNTGPGAWKALAAIYERNGRATRIMLKRQFYMFSHEIENPIIEYVTGITTIVSKLKAIGVTIEDEDVTDVLIYALAPEYTAVATSLMQSTSSPSIADITASLIEAEEQMKKLTPEGALGALNVSTRKPKYSTNNHGSSPKCHRCLKLGHIARYCRASAPVEDTALEDDVHAKMAFTDPHYPGLQLF</sequence>
<dbReference type="Proteomes" id="UP001497453">
    <property type="component" value="Chromosome 10"/>
</dbReference>
<dbReference type="Pfam" id="PF14223">
    <property type="entry name" value="Retrotran_gag_2"/>
    <property type="match status" value="1"/>
</dbReference>
<keyword evidence="3" id="KW-1185">Reference proteome</keyword>
<gene>
    <name evidence="2" type="ORF">GFSPODELE1_LOCUS2144</name>
</gene>
<dbReference type="SUPFAM" id="SSF57756">
    <property type="entry name" value="Retrovirus zinc finger-like domains"/>
    <property type="match status" value="1"/>
</dbReference>
<dbReference type="PANTHER" id="PTHR47481:SF7">
    <property type="entry name" value="CCHC-TYPE DOMAIN-CONTAINING PROTEIN"/>
    <property type="match status" value="1"/>
</dbReference>
<accession>A0ABP1CRV3</accession>
<proteinExistence type="predicted"/>
<organism evidence="2 3">
    <name type="scientific">Somion occarium</name>
    <dbReference type="NCBI Taxonomy" id="3059160"/>
    <lineage>
        <taxon>Eukaryota</taxon>
        <taxon>Fungi</taxon>
        <taxon>Dikarya</taxon>
        <taxon>Basidiomycota</taxon>
        <taxon>Agaricomycotina</taxon>
        <taxon>Agaricomycetes</taxon>
        <taxon>Polyporales</taxon>
        <taxon>Cerrenaceae</taxon>
        <taxon>Somion</taxon>
    </lineage>
</organism>
<evidence type="ECO:0000313" key="3">
    <source>
        <dbReference type="Proteomes" id="UP001497453"/>
    </source>
</evidence>
<reference evidence="3" key="1">
    <citation type="submission" date="2024-04" db="EMBL/GenBank/DDBJ databases">
        <authorList>
            <person name="Shaw F."/>
            <person name="Minotto A."/>
        </authorList>
    </citation>
    <scope>NUCLEOTIDE SEQUENCE [LARGE SCALE GENOMIC DNA]</scope>
</reference>
<evidence type="ECO:0008006" key="4">
    <source>
        <dbReference type="Google" id="ProtNLM"/>
    </source>
</evidence>
<evidence type="ECO:0000313" key="2">
    <source>
        <dbReference type="EMBL" id="CAL1698411.1"/>
    </source>
</evidence>
<name>A0ABP1CRV3_9APHY</name>
<protein>
    <recommendedName>
        <fullName evidence="4">CCHC-type domain-containing protein</fullName>
    </recommendedName>
</protein>
<dbReference type="EMBL" id="OZ037953">
    <property type="protein sequence ID" value="CAL1698411.1"/>
    <property type="molecule type" value="Genomic_DNA"/>
</dbReference>
<keyword evidence="1" id="KW-0507">mRNA processing</keyword>
<dbReference type="PANTHER" id="PTHR47481">
    <property type="match status" value="1"/>
</dbReference>